<evidence type="ECO:0000313" key="4">
    <source>
        <dbReference type="Proteomes" id="UP000759537"/>
    </source>
</evidence>
<name>A0A9P5JZF6_9AGAM</name>
<evidence type="ECO:0000256" key="2">
    <source>
        <dbReference type="SAM" id="SignalP"/>
    </source>
</evidence>
<dbReference type="EMBL" id="WHVB01000018">
    <property type="protein sequence ID" value="KAF8473726.1"/>
    <property type="molecule type" value="Genomic_DNA"/>
</dbReference>
<evidence type="ECO:0008006" key="5">
    <source>
        <dbReference type="Google" id="ProtNLM"/>
    </source>
</evidence>
<gene>
    <name evidence="3" type="ORF">DFH94DRAFT_764094</name>
</gene>
<evidence type="ECO:0000313" key="3">
    <source>
        <dbReference type="EMBL" id="KAF8473726.1"/>
    </source>
</evidence>
<comment type="caution">
    <text evidence="3">The sequence shown here is derived from an EMBL/GenBank/DDBJ whole genome shotgun (WGS) entry which is preliminary data.</text>
</comment>
<dbReference type="Proteomes" id="UP000759537">
    <property type="component" value="Unassembled WGS sequence"/>
</dbReference>
<feature type="compositionally biased region" description="Low complexity" evidence="1">
    <location>
        <begin position="30"/>
        <end position="52"/>
    </location>
</feature>
<feature type="signal peptide" evidence="2">
    <location>
        <begin position="1"/>
        <end position="16"/>
    </location>
</feature>
<keyword evidence="2" id="KW-0732">Signal</keyword>
<keyword evidence="4" id="KW-1185">Reference proteome</keyword>
<organism evidence="3 4">
    <name type="scientific">Russula ochroleuca</name>
    <dbReference type="NCBI Taxonomy" id="152965"/>
    <lineage>
        <taxon>Eukaryota</taxon>
        <taxon>Fungi</taxon>
        <taxon>Dikarya</taxon>
        <taxon>Basidiomycota</taxon>
        <taxon>Agaricomycotina</taxon>
        <taxon>Agaricomycetes</taxon>
        <taxon>Russulales</taxon>
        <taxon>Russulaceae</taxon>
        <taxon>Russula</taxon>
    </lineage>
</organism>
<reference evidence="3" key="1">
    <citation type="submission" date="2019-10" db="EMBL/GenBank/DDBJ databases">
        <authorList>
            <consortium name="DOE Joint Genome Institute"/>
            <person name="Kuo A."/>
            <person name="Miyauchi S."/>
            <person name="Kiss E."/>
            <person name="Drula E."/>
            <person name="Kohler A."/>
            <person name="Sanchez-Garcia M."/>
            <person name="Andreopoulos B."/>
            <person name="Barry K.W."/>
            <person name="Bonito G."/>
            <person name="Buee M."/>
            <person name="Carver A."/>
            <person name="Chen C."/>
            <person name="Cichocki N."/>
            <person name="Clum A."/>
            <person name="Culley D."/>
            <person name="Crous P.W."/>
            <person name="Fauchery L."/>
            <person name="Girlanda M."/>
            <person name="Hayes R."/>
            <person name="Keri Z."/>
            <person name="LaButti K."/>
            <person name="Lipzen A."/>
            <person name="Lombard V."/>
            <person name="Magnuson J."/>
            <person name="Maillard F."/>
            <person name="Morin E."/>
            <person name="Murat C."/>
            <person name="Nolan M."/>
            <person name="Ohm R."/>
            <person name="Pangilinan J."/>
            <person name="Pereira M."/>
            <person name="Perotto S."/>
            <person name="Peter M."/>
            <person name="Riley R."/>
            <person name="Sitrit Y."/>
            <person name="Stielow B."/>
            <person name="Szollosi G."/>
            <person name="Zifcakova L."/>
            <person name="Stursova M."/>
            <person name="Spatafora J.W."/>
            <person name="Tedersoo L."/>
            <person name="Vaario L.-M."/>
            <person name="Yamada A."/>
            <person name="Yan M."/>
            <person name="Wang P."/>
            <person name="Xu J."/>
            <person name="Bruns T."/>
            <person name="Baldrian P."/>
            <person name="Vilgalys R."/>
            <person name="Henrissat B."/>
            <person name="Grigoriev I.V."/>
            <person name="Hibbett D."/>
            <person name="Nagy L.G."/>
            <person name="Martin F.M."/>
        </authorList>
    </citation>
    <scope>NUCLEOTIDE SEQUENCE</scope>
    <source>
        <strain evidence="3">Prilba</strain>
    </source>
</reference>
<feature type="region of interest" description="Disordered" evidence="1">
    <location>
        <begin position="19"/>
        <end position="59"/>
    </location>
</feature>
<reference evidence="3" key="2">
    <citation type="journal article" date="2020" name="Nat. Commun.">
        <title>Large-scale genome sequencing of mycorrhizal fungi provides insights into the early evolution of symbiotic traits.</title>
        <authorList>
            <person name="Miyauchi S."/>
            <person name="Kiss E."/>
            <person name="Kuo A."/>
            <person name="Drula E."/>
            <person name="Kohler A."/>
            <person name="Sanchez-Garcia M."/>
            <person name="Morin E."/>
            <person name="Andreopoulos B."/>
            <person name="Barry K.W."/>
            <person name="Bonito G."/>
            <person name="Buee M."/>
            <person name="Carver A."/>
            <person name="Chen C."/>
            <person name="Cichocki N."/>
            <person name="Clum A."/>
            <person name="Culley D."/>
            <person name="Crous P.W."/>
            <person name="Fauchery L."/>
            <person name="Girlanda M."/>
            <person name="Hayes R.D."/>
            <person name="Keri Z."/>
            <person name="LaButti K."/>
            <person name="Lipzen A."/>
            <person name="Lombard V."/>
            <person name="Magnuson J."/>
            <person name="Maillard F."/>
            <person name="Murat C."/>
            <person name="Nolan M."/>
            <person name="Ohm R.A."/>
            <person name="Pangilinan J."/>
            <person name="Pereira M.F."/>
            <person name="Perotto S."/>
            <person name="Peter M."/>
            <person name="Pfister S."/>
            <person name="Riley R."/>
            <person name="Sitrit Y."/>
            <person name="Stielow J.B."/>
            <person name="Szollosi G."/>
            <person name="Zifcakova L."/>
            <person name="Stursova M."/>
            <person name="Spatafora J.W."/>
            <person name="Tedersoo L."/>
            <person name="Vaario L.M."/>
            <person name="Yamada A."/>
            <person name="Yan M."/>
            <person name="Wang P."/>
            <person name="Xu J."/>
            <person name="Bruns T."/>
            <person name="Baldrian P."/>
            <person name="Vilgalys R."/>
            <person name="Dunand C."/>
            <person name="Henrissat B."/>
            <person name="Grigoriev I.V."/>
            <person name="Hibbett D."/>
            <person name="Nagy L.G."/>
            <person name="Martin F.M."/>
        </authorList>
    </citation>
    <scope>NUCLEOTIDE SEQUENCE</scope>
    <source>
        <strain evidence="3">Prilba</strain>
    </source>
</reference>
<accession>A0A9P5JZF6</accession>
<dbReference type="AlphaFoldDB" id="A0A9P5JZF6"/>
<sequence>MSLTTLLATATTRCWGLTCQGKAPGNGLKPQVRPRSPQRGPRPSRGAPSNRSTRAPQREMVVVRVQGGLGVTHFVSLSSPFWGWPNAGICSRRTVRIASEDSQD</sequence>
<evidence type="ECO:0000256" key="1">
    <source>
        <dbReference type="SAM" id="MobiDB-lite"/>
    </source>
</evidence>
<dbReference type="OrthoDB" id="10551909at2759"/>
<proteinExistence type="predicted"/>
<feature type="chain" id="PRO_5040157467" description="Secreted protein" evidence="2">
    <location>
        <begin position="17"/>
        <end position="104"/>
    </location>
</feature>
<protein>
    <recommendedName>
        <fullName evidence="5">Secreted protein</fullName>
    </recommendedName>
</protein>